<feature type="transmembrane region" description="Helical" evidence="6">
    <location>
        <begin position="307"/>
        <end position="328"/>
    </location>
</feature>
<feature type="domain" description="Major facilitator superfamily (MFS) profile" evidence="7">
    <location>
        <begin position="22"/>
        <end position="430"/>
    </location>
</feature>
<feature type="transmembrane region" description="Helical" evidence="6">
    <location>
        <begin position="18"/>
        <end position="35"/>
    </location>
</feature>
<dbReference type="GO" id="GO:0022857">
    <property type="term" value="F:transmembrane transporter activity"/>
    <property type="evidence" value="ECO:0007669"/>
    <property type="project" value="InterPro"/>
</dbReference>
<dbReference type="PANTHER" id="PTHR23505:SF79">
    <property type="entry name" value="PROTEIN SPINSTER"/>
    <property type="match status" value="1"/>
</dbReference>
<evidence type="ECO:0000256" key="3">
    <source>
        <dbReference type="ARBA" id="ARBA00022692"/>
    </source>
</evidence>
<evidence type="ECO:0000259" key="7">
    <source>
        <dbReference type="PROSITE" id="PS50850"/>
    </source>
</evidence>
<evidence type="ECO:0000256" key="2">
    <source>
        <dbReference type="ARBA" id="ARBA00022448"/>
    </source>
</evidence>
<dbReference type="InterPro" id="IPR036259">
    <property type="entry name" value="MFS_trans_sf"/>
</dbReference>
<feature type="transmembrane region" description="Helical" evidence="6">
    <location>
        <begin position="274"/>
        <end position="295"/>
    </location>
</feature>
<dbReference type="PROSITE" id="PS50850">
    <property type="entry name" value="MFS"/>
    <property type="match status" value="1"/>
</dbReference>
<feature type="transmembrane region" description="Helical" evidence="6">
    <location>
        <begin position="177"/>
        <end position="197"/>
    </location>
</feature>
<dbReference type="InterPro" id="IPR020846">
    <property type="entry name" value="MFS_dom"/>
</dbReference>
<reference evidence="8 9" key="1">
    <citation type="submission" date="2018-08" db="EMBL/GenBank/DDBJ databases">
        <title>Genomic Encyclopedia of Type Strains, Phase IV (KMG-IV): sequencing the most valuable type-strain genomes for metagenomic binning, comparative biology and taxonomic classification.</title>
        <authorList>
            <person name="Goeker M."/>
        </authorList>
    </citation>
    <scope>NUCLEOTIDE SEQUENCE [LARGE SCALE GENOMIC DNA]</scope>
    <source>
        <strain evidence="8 9">DSM 25527</strain>
    </source>
</reference>
<feature type="transmembrane region" description="Helical" evidence="6">
    <location>
        <begin position="150"/>
        <end position="171"/>
    </location>
</feature>
<keyword evidence="4 6" id="KW-1133">Transmembrane helix</keyword>
<gene>
    <name evidence="8" type="ORF">DFR49_1551</name>
</gene>
<keyword evidence="5 6" id="KW-0472">Membrane</keyword>
<dbReference type="PANTHER" id="PTHR23505">
    <property type="entry name" value="SPINSTER"/>
    <property type="match status" value="1"/>
</dbReference>
<feature type="transmembrane region" description="Helical" evidence="6">
    <location>
        <begin position="334"/>
        <end position="355"/>
    </location>
</feature>
<dbReference type="Pfam" id="PF07690">
    <property type="entry name" value="MFS_1"/>
    <property type="match status" value="1"/>
</dbReference>
<keyword evidence="9" id="KW-1185">Reference proteome</keyword>
<evidence type="ECO:0000313" key="8">
    <source>
        <dbReference type="EMBL" id="RIA46986.1"/>
    </source>
</evidence>
<comment type="caution">
    <text evidence="8">The sequence shown here is derived from an EMBL/GenBank/DDBJ whole genome shotgun (WGS) entry which is preliminary data.</text>
</comment>
<dbReference type="Proteomes" id="UP000266568">
    <property type="component" value="Unassembled WGS sequence"/>
</dbReference>
<dbReference type="InterPro" id="IPR044770">
    <property type="entry name" value="MFS_spinster-like"/>
</dbReference>
<dbReference type="SUPFAM" id="SSF103473">
    <property type="entry name" value="MFS general substrate transporter"/>
    <property type="match status" value="1"/>
</dbReference>
<keyword evidence="2" id="KW-0813">Transport</keyword>
<proteinExistence type="predicted"/>
<name>A0A397PBM9_9SPHN</name>
<evidence type="ECO:0000313" key="9">
    <source>
        <dbReference type="Proteomes" id="UP000266568"/>
    </source>
</evidence>
<feature type="transmembrane region" description="Helical" evidence="6">
    <location>
        <begin position="237"/>
        <end position="262"/>
    </location>
</feature>
<dbReference type="GO" id="GO:0016020">
    <property type="term" value="C:membrane"/>
    <property type="evidence" value="ECO:0007669"/>
    <property type="project" value="UniProtKB-SubCell"/>
</dbReference>
<protein>
    <submittedName>
        <fullName evidence="8">Sugar phosphate permease</fullName>
    </submittedName>
</protein>
<organism evidence="8 9">
    <name type="scientific">Hephaestia caeni</name>
    <dbReference type="NCBI Taxonomy" id="645617"/>
    <lineage>
        <taxon>Bacteria</taxon>
        <taxon>Pseudomonadati</taxon>
        <taxon>Pseudomonadota</taxon>
        <taxon>Alphaproteobacteria</taxon>
        <taxon>Sphingomonadales</taxon>
        <taxon>Sphingomonadaceae</taxon>
        <taxon>Hephaestia</taxon>
    </lineage>
</organism>
<dbReference type="InterPro" id="IPR011701">
    <property type="entry name" value="MFS"/>
</dbReference>
<feature type="transmembrane region" description="Helical" evidence="6">
    <location>
        <begin position="367"/>
        <end position="387"/>
    </location>
</feature>
<dbReference type="OrthoDB" id="7497327at2"/>
<dbReference type="CDD" id="cd17328">
    <property type="entry name" value="MFS_spinster_like"/>
    <property type="match status" value="1"/>
</dbReference>
<evidence type="ECO:0000256" key="5">
    <source>
        <dbReference type="ARBA" id="ARBA00023136"/>
    </source>
</evidence>
<dbReference type="EMBL" id="QXDC01000002">
    <property type="protein sequence ID" value="RIA46986.1"/>
    <property type="molecule type" value="Genomic_DNA"/>
</dbReference>
<accession>A0A397PBM9</accession>
<dbReference type="RefSeq" id="WP_119035008.1">
    <property type="nucleotide sequence ID" value="NZ_QXDC01000002.1"/>
</dbReference>
<evidence type="ECO:0000256" key="1">
    <source>
        <dbReference type="ARBA" id="ARBA00004141"/>
    </source>
</evidence>
<feature type="transmembrane region" description="Helical" evidence="6">
    <location>
        <begin position="87"/>
        <end position="110"/>
    </location>
</feature>
<comment type="subcellular location">
    <subcellularLocation>
        <location evidence="1">Membrane</location>
        <topology evidence="1">Multi-pass membrane protein</topology>
    </subcellularLocation>
</comment>
<dbReference type="Gene3D" id="1.20.1250.20">
    <property type="entry name" value="MFS general substrate transporter like domains"/>
    <property type="match status" value="2"/>
</dbReference>
<evidence type="ECO:0000256" key="4">
    <source>
        <dbReference type="ARBA" id="ARBA00022989"/>
    </source>
</evidence>
<feature type="transmembrane region" description="Helical" evidence="6">
    <location>
        <begin position="407"/>
        <end position="426"/>
    </location>
</feature>
<evidence type="ECO:0000256" key="6">
    <source>
        <dbReference type="SAM" id="Phobius"/>
    </source>
</evidence>
<keyword evidence="3 6" id="KW-0812">Transmembrane</keyword>
<feature type="transmembrane region" description="Helical" evidence="6">
    <location>
        <begin position="56"/>
        <end position="81"/>
    </location>
</feature>
<dbReference type="AlphaFoldDB" id="A0A397PBM9"/>
<sequence>MATDQASMRTPGGRSERYAFAVLALLCFVYVLNFLDRQLLSILAKPIQDDLGISDGQLGLLGGLYFALFYCILAVPVAWLADRSNRVRVLTIACALWSAATIACGMAHTYPQLAIARMSVGIGEAGGVPPSYSIISDYFPASRRGTALGLFNLGPPIGQALGVAFGAMIAAAYDWRLAFLLLGGAGLVAAAAVWALVREPKRGATDAPVLHAATADPAEEAVSFWTTLRMFATRPTLALVSLAAAATQFVTYGTMGFTTLFLMREKAMTLDEIAIWYALVLGVGVSAGIFLSGRLTDRFAARAPQVFGLLPGLALALAVPFFIGFVHAPTWPVALAFLAVPTFLNYFYLTPAVTLVQNSVSARQRTLAGAVLLLVMNLVGLGLGPTWVGAASDWFHPAHPHNSLQLAFYSLIPFYLIAIALHLALARRLKRDGIVQPLQP</sequence>